<dbReference type="Proteomes" id="UP000006727">
    <property type="component" value="Chromosome 1"/>
</dbReference>
<feature type="compositionally biased region" description="Polar residues" evidence="4">
    <location>
        <begin position="1"/>
        <end position="14"/>
    </location>
</feature>
<dbReference type="Pfam" id="PF11816">
    <property type="entry name" value="DUF3337"/>
    <property type="match status" value="1"/>
</dbReference>
<evidence type="ECO:0000313" key="5">
    <source>
        <dbReference type="EMBL" id="PNR63246.1"/>
    </source>
</evidence>
<accession>A0A2K1LB42</accession>
<dbReference type="CDD" id="cd17041">
    <property type="entry name" value="Ubl_WDR48"/>
    <property type="match status" value="1"/>
</dbReference>
<feature type="region of interest" description="Disordered" evidence="4">
    <location>
        <begin position="1"/>
        <end position="20"/>
    </location>
</feature>
<dbReference type="Gramene" id="Pp3c1_36050V3.1">
    <property type="protein sequence ID" value="Pp3c1_36050V3.1"/>
    <property type="gene ID" value="Pp3c1_36050"/>
</dbReference>
<dbReference type="EMBL" id="ABEU02000001">
    <property type="protein sequence ID" value="PNR63246.1"/>
    <property type="molecule type" value="Genomic_DNA"/>
</dbReference>
<evidence type="ECO:0000256" key="2">
    <source>
        <dbReference type="ARBA" id="ARBA00022737"/>
    </source>
</evidence>
<dbReference type="EnsemblPlants" id="Pp3c1_36050V3.1">
    <property type="protein sequence ID" value="Pp3c1_36050V3.1"/>
    <property type="gene ID" value="Pp3c1_36050"/>
</dbReference>
<proteinExistence type="predicted"/>
<organism evidence="5">
    <name type="scientific">Physcomitrium patens</name>
    <name type="common">Spreading-leaved earth moss</name>
    <name type="synonym">Physcomitrella patens</name>
    <dbReference type="NCBI Taxonomy" id="3218"/>
    <lineage>
        <taxon>Eukaryota</taxon>
        <taxon>Viridiplantae</taxon>
        <taxon>Streptophyta</taxon>
        <taxon>Embryophyta</taxon>
        <taxon>Bryophyta</taxon>
        <taxon>Bryophytina</taxon>
        <taxon>Bryopsida</taxon>
        <taxon>Funariidae</taxon>
        <taxon>Funariales</taxon>
        <taxon>Funariaceae</taxon>
        <taxon>Physcomitrium</taxon>
    </lineage>
</organism>
<reference evidence="5 7" key="2">
    <citation type="journal article" date="2018" name="Plant J.">
        <title>The Physcomitrella patens chromosome-scale assembly reveals moss genome structure and evolution.</title>
        <authorList>
            <person name="Lang D."/>
            <person name="Ullrich K.K."/>
            <person name="Murat F."/>
            <person name="Fuchs J."/>
            <person name="Jenkins J."/>
            <person name="Haas F.B."/>
            <person name="Piednoel M."/>
            <person name="Gundlach H."/>
            <person name="Van Bel M."/>
            <person name="Meyberg R."/>
            <person name="Vives C."/>
            <person name="Morata J."/>
            <person name="Symeonidi A."/>
            <person name="Hiss M."/>
            <person name="Muchero W."/>
            <person name="Kamisugi Y."/>
            <person name="Saleh O."/>
            <person name="Blanc G."/>
            <person name="Decker E.L."/>
            <person name="van Gessel N."/>
            <person name="Grimwood J."/>
            <person name="Hayes R.D."/>
            <person name="Graham S.W."/>
            <person name="Gunter L.E."/>
            <person name="McDaniel S.F."/>
            <person name="Hoernstein S.N.W."/>
            <person name="Larsson A."/>
            <person name="Li F.W."/>
            <person name="Perroud P.F."/>
            <person name="Phillips J."/>
            <person name="Ranjan P."/>
            <person name="Rokshar D.S."/>
            <person name="Rothfels C.J."/>
            <person name="Schneider L."/>
            <person name="Shu S."/>
            <person name="Stevenson D.W."/>
            <person name="Thummler F."/>
            <person name="Tillich M."/>
            <person name="Villarreal Aguilar J.C."/>
            <person name="Widiez T."/>
            <person name="Wong G.K."/>
            <person name="Wymore A."/>
            <person name="Zhang Y."/>
            <person name="Zimmer A.D."/>
            <person name="Quatrano R.S."/>
            <person name="Mayer K.F.X."/>
            <person name="Goodstein D."/>
            <person name="Casacuberta J.M."/>
            <person name="Vandepoele K."/>
            <person name="Reski R."/>
            <person name="Cuming A.C."/>
            <person name="Tuskan G.A."/>
            <person name="Maumus F."/>
            <person name="Salse J."/>
            <person name="Schmutz J."/>
            <person name="Rensing S.A."/>
        </authorList>
    </citation>
    <scope>NUCLEOTIDE SEQUENCE [LARGE SCALE GENOMIC DNA]</scope>
    <source>
        <strain evidence="6 7">cv. Gransden 2004</strain>
    </source>
</reference>
<dbReference type="SUPFAM" id="SSF50978">
    <property type="entry name" value="WD40 repeat-like"/>
    <property type="match status" value="1"/>
</dbReference>
<dbReference type="GO" id="GO:0000724">
    <property type="term" value="P:double-strand break repair via homologous recombination"/>
    <property type="evidence" value="ECO:0000318"/>
    <property type="project" value="GO_Central"/>
</dbReference>
<dbReference type="InterPro" id="IPR036322">
    <property type="entry name" value="WD40_repeat_dom_sf"/>
</dbReference>
<dbReference type="PaxDb" id="3218-PP1S28_153V6.1"/>
<feature type="repeat" description="WD" evidence="3">
    <location>
        <begin position="183"/>
        <end position="224"/>
    </location>
</feature>
<dbReference type="InterPro" id="IPR015943">
    <property type="entry name" value="WD40/YVTN_repeat-like_dom_sf"/>
</dbReference>
<protein>
    <submittedName>
        <fullName evidence="5 6">Uncharacterized protein</fullName>
    </submittedName>
</protein>
<dbReference type="FunCoup" id="A0A2K1LB42">
    <property type="interactions" value="4843"/>
</dbReference>
<dbReference type="SMART" id="SM00320">
    <property type="entry name" value="WD40"/>
    <property type="match status" value="5"/>
</dbReference>
<reference evidence="5 7" key="1">
    <citation type="journal article" date="2008" name="Science">
        <title>The Physcomitrella genome reveals evolutionary insights into the conquest of land by plants.</title>
        <authorList>
            <person name="Rensing S."/>
            <person name="Lang D."/>
            <person name="Zimmer A."/>
            <person name="Terry A."/>
            <person name="Salamov A."/>
            <person name="Shapiro H."/>
            <person name="Nishiyama T."/>
            <person name="Perroud P.-F."/>
            <person name="Lindquist E."/>
            <person name="Kamisugi Y."/>
            <person name="Tanahashi T."/>
            <person name="Sakakibara K."/>
            <person name="Fujita T."/>
            <person name="Oishi K."/>
            <person name="Shin-I T."/>
            <person name="Kuroki Y."/>
            <person name="Toyoda A."/>
            <person name="Suzuki Y."/>
            <person name="Hashimoto A."/>
            <person name="Yamaguchi K."/>
            <person name="Sugano A."/>
            <person name="Kohara Y."/>
            <person name="Fujiyama A."/>
            <person name="Anterola A."/>
            <person name="Aoki S."/>
            <person name="Ashton N."/>
            <person name="Barbazuk W.B."/>
            <person name="Barker E."/>
            <person name="Bennetzen J."/>
            <person name="Bezanilla M."/>
            <person name="Blankenship R."/>
            <person name="Cho S.H."/>
            <person name="Dutcher S."/>
            <person name="Estelle M."/>
            <person name="Fawcett J.A."/>
            <person name="Gundlach H."/>
            <person name="Hanada K."/>
            <person name="Heyl A."/>
            <person name="Hicks K.A."/>
            <person name="Hugh J."/>
            <person name="Lohr M."/>
            <person name="Mayer K."/>
            <person name="Melkozernov A."/>
            <person name="Murata T."/>
            <person name="Nelson D."/>
            <person name="Pils B."/>
            <person name="Prigge M."/>
            <person name="Reiss B."/>
            <person name="Renner T."/>
            <person name="Rombauts S."/>
            <person name="Rushton P."/>
            <person name="Sanderfoot A."/>
            <person name="Schween G."/>
            <person name="Shiu S.-H."/>
            <person name="Stueber K."/>
            <person name="Theodoulou F.L."/>
            <person name="Tu H."/>
            <person name="Van de Peer Y."/>
            <person name="Verrier P.J."/>
            <person name="Waters E."/>
            <person name="Wood A."/>
            <person name="Yang L."/>
            <person name="Cove D."/>
            <person name="Cuming A."/>
            <person name="Hasebe M."/>
            <person name="Lucas S."/>
            <person name="Mishler D.B."/>
            <person name="Reski R."/>
            <person name="Grigoriev I."/>
            <person name="Quatrano R.S."/>
            <person name="Boore J.L."/>
        </authorList>
    </citation>
    <scope>NUCLEOTIDE SEQUENCE [LARGE SCALE GENOMIC DNA]</scope>
    <source>
        <strain evidence="6 7">cv. Gransden 2004</strain>
    </source>
</reference>
<dbReference type="EnsemblPlants" id="Pp3c1_36050V3.3">
    <property type="protein sequence ID" value="Pp3c1_36050V3.3"/>
    <property type="gene ID" value="Pp3c1_36050"/>
</dbReference>
<dbReference type="GO" id="GO:0043130">
    <property type="term" value="F:ubiquitin binding"/>
    <property type="evidence" value="ECO:0000318"/>
    <property type="project" value="GO_Central"/>
</dbReference>
<keyword evidence="1 3" id="KW-0853">WD repeat</keyword>
<feature type="repeat" description="WD" evidence="3">
    <location>
        <begin position="101"/>
        <end position="135"/>
    </location>
</feature>
<evidence type="ECO:0000256" key="4">
    <source>
        <dbReference type="SAM" id="MobiDB-lite"/>
    </source>
</evidence>
<dbReference type="PROSITE" id="PS50082">
    <property type="entry name" value="WD_REPEATS_2"/>
    <property type="match status" value="2"/>
</dbReference>
<dbReference type="InterPro" id="IPR051246">
    <property type="entry name" value="WDR48"/>
</dbReference>
<evidence type="ECO:0000313" key="7">
    <source>
        <dbReference type="Proteomes" id="UP000006727"/>
    </source>
</evidence>
<dbReference type="PROSITE" id="PS50294">
    <property type="entry name" value="WD_REPEATS_REGION"/>
    <property type="match status" value="2"/>
</dbReference>
<sequence>MHLVGSTGNTANSTRPRKERRMTYVLRDSNDSKHCSGINSVTVPNGFKGDNEGEYLFSASRDGTLKRWELGGDEAVCGATFESHVDWTWKPFSDGECTRTFREHPDYVTSLAAARHNNTVASGGLSREVFIWDLEAAVVPVARAQNDANEDGNFEHDRAIASNNHVAAASVQKSSLGYAPLPAKGHKESVYALSMNGMGTILVSGGTEKVVRVWDPRTGSKQMKLKGHTDNVRALLLDPTGRLWDLGQQRCIHSYAVHIDSVWALASTPSFSHVYSGRDFSVYLTDLSTRESILLCKEEHPVLGLALQVDEWLWAATTDSSLHKWPARERSATKTLQRTSSFVAGLLPFARARANIDGSAPHAILNDRRHVLTKDAACIVKRWEITRGAVVEDYGKVDFEEKEKKLFEMVSVPAWFTMDTRLGSMSVHLDTPQCFSAEMYAVDLHVPGASEELKLNIGQETLRGLLAHWLTQRRTKAVARATPNGDVSPSLSSGAGEHASSRLTALDDSQHEPNNQQTRVLRSFEFSTQFPPSIIFECSQGVPWRKKATELDETVDEKDLPGWCVDCVLHGRSSQRENAKCSFFLHPCEGQTITVLTQGKLSAPRILRIHKVQNYVLEKLLFERPLEETGLMSNASAGQQNANGIGANTFRPGSRNWPQGTKPVVQILCNDQVLSPDMSLATVRAFVWKKPEDLYLHYRTVPSR</sequence>
<dbReference type="InParanoid" id="A0A2K1LB42"/>
<evidence type="ECO:0000313" key="6">
    <source>
        <dbReference type="EnsemblPlants" id="Pp3c1_36050V3.1"/>
    </source>
</evidence>
<name>A0A2K1LB42_PHYPA</name>
<dbReference type="PANTHER" id="PTHR19862">
    <property type="entry name" value="WD REPEAT-CONTAINING PROTEIN 48"/>
    <property type="match status" value="1"/>
</dbReference>
<dbReference type="InterPro" id="IPR001680">
    <property type="entry name" value="WD40_rpt"/>
</dbReference>
<keyword evidence="7" id="KW-1185">Reference proteome</keyword>
<dbReference type="PANTHER" id="PTHR19862:SF14">
    <property type="entry name" value="WD REPEAT-CONTAINING PROTEIN 48"/>
    <property type="match status" value="1"/>
</dbReference>
<dbReference type="InterPro" id="IPR021772">
    <property type="entry name" value="WDR48/Bun107"/>
</dbReference>
<dbReference type="Gramene" id="Pp3c1_36050V3.3">
    <property type="protein sequence ID" value="Pp3c1_36050V3.3"/>
    <property type="gene ID" value="Pp3c1_36050"/>
</dbReference>
<reference evidence="6" key="3">
    <citation type="submission" date="2020-12" db="UniProtKB">
        <authorList>
            <consortium name="EnsemblPlants"/>
        </authorList>
    </citation>
    <scope>IDENTIFICATION</scope>
</reference>
<feature type="region of interest" description="Disordered" evidence="4">
    <location>
        <begin position="478"/>
        <end position="516"/>
    </location>
</feature>
<dbReference type="Gene3D" id="2.130.10.10">
    <property type="entry name" value="YVTN repeat-like/Quinoprotein amine dehydrogenase"/>
    <property type="match status" value="2"/>
</dbReference>
<evidence type="ECO:0000256" key="1">
    <source>
        <dbReference type="ARBA" id="ARBA00022574"/>
    </source>
</evidence>
<dbReference type="AlphaFoldDB" id="A0A2K1LB42"/>
<dbReference type="STRING" id="3218.A0A2K1LB42"/>
<gene>
    <name evidence="5" type="ORF">PHYPA_001671</name>
</gene>
<dbReference type="Pfam" id="PF00400">
    <property type="entry name" value="WD40"/>
    <property type="match status" value="3"/>
</dbReference>
<keyword evidence="2" id="KW-0677">Repeat</keyword>
<evidence type="ECO:0000256" key="3">
    <source>
        <dbReference type="PROSITE-ProRule" id="PRU00221"/>
    </source>
</evidence>